<gene>
    <name evidence="2" type="primary">Acey_s0013.g1988</name>
    <name evidence="2" type="ORF">Y032_0013g1988</name>
</gene>
<name>A0A016VBG9_9BILA</name>
<dbReference type="EMBL" id="JARK01001349">
    <property type="protein sequence ID" value="EYC24586.1"/>
    <property type="molecule type" value="Genomic_DNA"/>
</dbReference>
<evidence type="ECO:0000256" key="1">
    <source>
        <dbReference type="SAM" id="SignalP"/>
    </source>
</evidence>
<protein>
    <submittedName>
        <fullName evidence="2">Uncharacterized protein</fullName>
    </submittedName>
</protein>
<feature type="chain" id="PRO_5001489202" evidence="1">
    <location>
        <begin position="18"/>
        <end position="79"/>
    </location>
</feature>
<evidence type="ECO:0000313" key="2">
    <source>
        <dbReference type="EMBL" id="EYC24586.1"/>
    </source>
</evidence>
<dbReference type="AlphaFoldDB" id="A0A016VBG9"/>
<proteinExistence type="predicted"/>
<organism evidence="2 3">
    <name type="scientific">Ancylostoma ceylanicum</name>
    <dbReference type="NCBI Taxonomy" id="53326"/>
    <lineage>
        <taxon>Eukaryota</taxon>
        <taxon>Metazoa</taxon>
        <taxon>Ecdysozoa</taxon>
        <taxon>Nematoda</taxon>
        <taxon>Chromadorea</taxon>
        <taxon>Rhabditida</taxon>
        <taxon>Rhabditina</taxon>
        <taxon>Rhabditomorpha</taxon>
        <taxon>Strongyloidea</taxon>
        <taxon>Ancylostomatidae</taxon>
        <taxon>Ancylostomatinae</taxon>
        <taxon>Ancylostoma</taxon>
    </lineage>
</organism>
<accession>A0A016VBG9</accession>
<dbReference type="Proteomes" id="UP000024635">
    <property type="component" value="Unassembled WGS sequence"/>
</dbReference>
<sequence length="79" mass="8797">MNHLYILLAFLVLFAQGSDISIDDESVHGHGHGHGAVHIPVVAAAAPQFYHDGWGFGWGWGPWNKKAKKSHKRRKTNKV</sequence>
<reference evidence="3" key="1">
    <citation type="journal article" date="2015" name="Nat. Genet.">
        <title>The genome and transcriptome of the zoonotic hookworm Ancylostoma ceylanicum identify infection-specific gene families.</title>
        <authorList>
            <person name="Schwarz E.M."/>
            <person name="Hu Y."/>
            <person name="Antoshechkin I."/>
            <person name="Miller M.M."/>
            <person name="Sternberg P.W."/>
            <person name="Aroian R.V."/>
        </authorList>
    </citation>
    <scope>NUCLEOTIDE SEQUENCE</scope>
    <source>
        <strain evidence="3">HY135</strain>
    </source>
</reference>
<keyword evidence="3" id="KW-1185">Reference proteome</keyword>
<comment type="caution">
    <text evidence="2">The sequence shown here is derived from an EMBL/GenBank/DDBJ whole genome shotgun (WGS) entry which is preliminary data.</text>
</comment>
<evidence type="ECO:0000313" key="3">
    <source>
        <dbReference type="Proteomes" id="UP000024635"/>
    </source>
</evidence>
<keyword evidence="1" id="KW-0732">Signal</keyword>
<feature type="signal peptide" evidence="1">
    <location>
        <begin position="1"/>
        <end position="17"/>
    </location>
</feature>